<accession>A0ABT0DGM6</accession>
<name>A0ABT0DGM6_9HYPH</name>
<reference evidence="3 4" key="1">
    <citation type="submission" date="2022-04" db="EMBL/GenBank/DDBJ databases">
        <authorList>
            <person name="Grouzdev D.S."/>
            <person name="Pantiukh K.S."/>
            <person name="Krutkina M.S."/>
        </authorList>
    </citation>
    <scope>NUCLEOTIDE SEQUENCE [LARGE SCALE GENOMIC DNA]</scope>
    <source>
        <strain evidence="3 4">Jip08</strain>
    </source>
</reference>
<dbReference type="SUPFAM" id="SSF69786">
    <property type="entry name" value="YggU-like"/>
    <property type="match status" value="1"/>
</dbReference>
<dbReference type="HAMAP" id="MF_00634">
    <property type="entry name" value="UPF0235"/>
    <property type="match status" value="1"/>
</dbReference>
<comment type="similarity">
    <text evidence="1 2">Belongs to the UPF0235 family.</text>
</comment>
<protein>
    <recommendedName>
        <fullName evidence="2">UPF0235 protein MWN33_00105</fullName>
    </recommendedName>
</protein>
<dbReference type="RefSeq" id="WP_247198012.1">
    <property type="nucleotide sequence ID" value="NZ_JALKCG010000001.1"/>
</dbReference>
<evidence type="ECO:0000313" key="3">
    <source>
        <dbReference type="EMBL" id="MCK0206431.1"/>
    </source>
</evidence>
<dbReference type="InterPro" id="IPR003746">
    <property type="entry name" value="DUF167"/>
</dbReference>
<dbReference type="EMBL" id="JALKCG010000001">
    <property type="protein sequence ID" value="MCK0206431.1"/>
    <property type="molecule type" value="Genomic_DNA"/>
</dbReference>
<proteinExistence type="inferred from homology"/>
<organism evidence="3 4">
    <name type="scientific">Ancylobacter koreensis</name>
    <dbReference type="NCBI Taxonomy" id="266121"/>
    <lineage>
        <taxon>Bacteria</taxon>
        <taxon>Pseudomonadati</taxon>
        <taxon>Pseudomonadota</taxon>
        <taxon>Alphaproteobacteria</taxon>
        <taxon>Hyphomicrobiales</taxon>
        <taxon>Xanthobacteraceae</taxon>
        <taxon>Ancylobacter</taxon>
    </lineage>
</organism>
<keyword evidence="4" id="KW-1185">Reference proteome</keyword>
<evidence type="ECO:0000256" key="2">
    <source>
        <dbReference type="HAMAP-Rule" id="MF_00634"/>
    </source>
</evidence>
<reference evidence="4" key="2">
    <citation type="submission" date="2023-07" db="EMBL/GenBank/DDBJ databases">
        <title>Ancylobacter moscoviensis sp. nov., facultatively methylotrophic bacteria from activated sludge and the reclassification of Starkeya novella (Starkey 1934) Kelly et al. 2000 as Ancylobacter novellus comb. nov., Starkeya koreensis Im et al. 2006 as Ancylobacter koreensis comb.nov., Angulomicrobium tetraedrale Vasil'eva et al. 1986 as Ancylobacter tetraedralis comb. nov., Angulomicrobium amanitiforme Fritz et al. 2004 as Ancylobacter amanitiformis comb. nov. and Methylorhabdus multivorans Doronina et al. 1996 as Ancylobacter multivorans comb. nov. and emended description of the genus Ancylobacter.</title>
        <authorList>
            <person name="Doronina N."/>
            <person name="Chemodurova A."/>
            <person name="Grouzdev D."/>
            <person name="Koziaeva V."/>
            <person name="Shi W."/>
            <person name="Wu L."/>
            <person name="Kaparullina E."/>
        </authorList>
    </citation>
    <scope>NUCLEOTIDE SEQUENCE [LARGE SCALE GENOMIC DNA]</scope>
    <source>
        <strain evidence="4">Jip08</strain>
    </source>
</reference>
<sequence length="111" mass="11210">MSAAPAWSLGPDHVLVTVRATPRGGRDAIDGLVVLGDGRPALKARVSAIAEDGKANEALARLLAKAAGIAPSRVELISGATGRTKSFRLAGDPQDIAARLAALTGASSRSD</sequence>
<gene>
    <name evidence="3" type="ORF">MWN33_00105</name>
</gene>
<dbReference type="SMART" id="SM01152">
    <property type="entry name" value="DUF167"/>
    <property type="match status" value="1"/>
</dbReference>
<dbReference type="Gene3D" id="3.30.1200.10">
    <property type="entry name" value="YggU-like"/>
    <property type="match status" value="1"/>
</dbReference>
<dbReference type="InterPro" id="IPR036591">
    <property type="entry name" value="YggU-like_sf"/>
</dbReference>
<evidence type="ECO:0000256" key="1">
    <source>
        <dbReference type="ARBA" id="ARBA00010364"/>
    </source>
</evidence>
<dbReference type="NCBIfam" id="NF002348">
    <property type="entry name" value="PRK01310.1"/>
    <property type="match status" value="1"/>
</dbReference>
<dbReference type="Pfam" id="PF02594">
    <property type="entry name" value="DUF167"/>
    <property type="match status" value="1"/>
</dbReference>
<dbReference type="NCBIfam" id="TIGR00251">
    <property type="entry name" value="DUF167 family protein"/>
    <property type="match status" value="1"/>
</dbReference>
<dbReference type="Proteomes" id="UP001202867">
    <property type="component" value="Unassembled WGS sequence"/>
</dbReference>
<evidence type="ECO:0000313" key="4">
    <source>
        <dbReference type="Proteomes" id="UP001202867"/>
    </source>
</evidence>
<comment type="caution">
    <text evidence="3">The sequence shown here is derived from an EMBL/GenBank/DDBJ whole genome shotgun (WGS) entry which is preliminary data.</text>
</comment>